<keyword evidence="2" id="KW-1185">Reference proteome</keyword>
<name>A0A919UMK2_9ACTN</name>
<comment type="caution">
    <text evidence="1">The sequence shown here is derived from an EMBL/GenBank/DDBJ whole genome shotgun (WGS) entry which is preliminary data.</text>
</comment>
<proteinExistence type="predicted"/>
<organism evidence="1 2">
    <name type="scientific">Acrocarpospora phusangensis</name>
    <dbReference type="NCBI Taxonomy" id="1070424"/>
    <lineage>
        <taxon>Bacteria</taxon>
        <taxon>Bacillati</taxon>
        <taxon>Actinomycetota</taxon>
        <taxon>Actinomycetes</taxon>
        <taxon>Streptosporangiales</taxon>
        <taxon>Streptosporangiaceae</taxon>
        <taxon>Acrocarpospora</taxon>
    </lineage>
</organism>
<evidence type="ECO:0000313" key="1">
    <source>
        <dbReference type="EMBL" id="GIH23388.1"/>
    </source>
</evidence>
<evidence type="ECO:0000313" key="2">
    <source>
        <dbReference type="Proteomes" id="UP000640052"/>
    </source>
</evidence>
<dbReference type="EMBL" id="BOOA01000010">
    <property type="protein sequence ID" value="GIH23388.1"/>
    <property type="molecule type" value="Genomic_DNA"/>
</dbReference>
<dbReference type="Proteomes" id="UP000640052">
    <property type="component" value="Unassembled WGS sequence"/>
</dbReference>
<gene>
    <name evidence="1" type="ORF">Aph01nite_16980</name>
</gene>
<accession>A0A919UMK2</accession>
<reference evidence="1" key="1">
    <citation type="submission" date="2021-01" db="EMBL/GenBank/DDBJ databases">
        <title>Whole genome shotgun sequence of Acrocarpospora phusangensis NBRC 108782.</title>
        <authorList>
            <person name="Komaki H."/>
            <person name="Tamura T."/>
        </authorList>
    </citation>
    <scope>NUCLEOTIDE SEQUENCE</scope>
    <source>
        <strain evidence="1">NBRC 108782</strain>
    </source>
</reference>
<protein>
    <submittedName>
        <fullName evidence="1">Uncharacterized protein</fullName>
    </submittedName>
</protein>
<sequence length="73" mass="8321">MAPKRGEVAVRAQHRLLRPLRDRVQAEPHDRVCFEALERDGRLPERRRARRPDGFIDLSAIVITGDHAPAESS</sequence>
<dbReference type="AlphaFoldDB" id="A0A919UMK2"/>